<dbReference type="GO" id="GO:0015232">
    <property type="term" value="F:heme transmembrane transporter activity"/>
    <property type="evidence" value="ECO:0007669"/>
    <property type="project" value="TreeGrafter"/>
</dbReference>
<dbReference type="SUPFAM" id="SSF57959">
    <property type="entry name" value="Leucine zipper domain"/>
    <property type="match status" value="1"/>
</dbReference>
<feature type="coiled-coil region" evidence="10">
    <location>
        <begin position="112"/>
        <end position="166"/>
    </location>
</feature>
<evidence type="ECO:0000256" key="5">
    <source>
        <dbReference type="ARBA" id="ARBA00022692"/>
    </source>
</evidence>
<dbReference type="Gene3D" id="1.20.5.170">
    <property type="match status" value="1"/>
</dbReference>
<dbReference type="GO" id="GO:0020037">
    <property type="term" value="F:heme binding"/>
    <property type="evidence" value="ECO:0007669"/>
    <property type="project" value="TreeGrafter"/>
</dbReference>
<dbReference type="FunFam" id="1.20.5.170:FF:000006">
    <property type="entry name" value="fos-related antigen 2 isoform X1"/>
    <property type="match status" value="1"/>
</dbReference>
<dbReference type="EMBL" id="VOFY01000020">
    <property type="protein sequence ID" value="KAA8582256.1"/>
    <property type="molecule type" value="Genomic_DNA"/>
</dbReference>
<comment type="function">
    <text evidence="8">Nuclear phosphoprotein which forms a tight but non-covalently linked complex with the JUN/AP-1 transcription factor. FOS has a critical function in regulating the development of cells destined to form and maintain the skeleton. It is thought to have an important role in signal transduction, cell proliferation and differentiation.</text>
</comment>
<evidence type="ECO:0000256" key="9">
    <source>
        <dbReference type="ARBA" id="ARBA00061721"/>
    </source>
</evidence>
<comment type="caution">
    <text evidence="13">The sequence shown here is derived from an EMBL/GenBank/DDBJ whole genome shotgun (WGS) entry which is preliminary data.</text>
</comment>
<evidence type="ECO:0000256" key="4">
    <source>
        <dbReference type="ARBA" id="ARBA00022475"/>
    </source>
</evidence>
<dbReference type="PROSITE" id="PS00036">
    <property type="entry name" value="BZIP_BASIC"/>
    <property type="match status" value="1"/>
</dbReference>
<dbReference type="InterPro" id="IPR004827">
    <property type="entry name" value="bZIP"/>
</dbReference>
<accession>A0A5J5CNP7</accession>
<evidence type="ECO:0000313" key="13">
    <source>
        <dbReference type="EMBL" id="KAA8582256.1"/>
    </source>
</evidence>
<dbReference type="AlphaFoldDB" id="A0A5J5CNP7"/>
<dbReference type="InterPro" id="IPR036259">
    <property type="entry name" value="MFS_trans_sf"/>
</dbReference>
<dbReference type="GO" id="GO:0003690">
    <property type="term" value="F:double-stranded DNA binding"/>
    <property type="evidence" value="ECO:0007669"/>
    <property type="project" value="UniProtKB-ARBA"/>
</dbReference>
<keyword evidence="14" id="KW-1185">Reference proteome</keyword>
<comment type="subcellular location">
    <subcellularLocation>
        <location evidence="2">Cell membrane</location>
        <topology evidence="2">Multi-pass membrane protein</topology>
    </subcellularLocation>
    <subcellularLocation>
        <location evidence="1">Nucleus</location>
    </subcellularLocation>
</comment>
<evidence type="ECO:0000256" key="8">
    <source>
        <dbReference type="ARBA" id="ARBA00058242"/>
    </source>
</evidence>
<reference evidence="13 14" key="1">
    <citation type="submission" date="2019-08" db="EMBL/GenBank/DDBJ databases">
        <title>A chromosome-level genome assembly, high-density linkage maps, and genome scans reveal the genomic architecture of hybrid incompatibilities underlying speciation via character displacement in darters (Percidae: Etheostominae).</title>
        <authorList>
            <person name="Moran R.L."/>
            <person name="Catchen J.M."/>
            <person name="Fuller R.C."/>
        </authorList>
    </citation>
    <scope>NUCLEOTIDE SEQUENCE [LARGE SCALE GENOMIC DNA]</scope>
    <source>
        <strain evidence="13">EspeVRDwgs_2016</strain>
        <tissue evidence="13">Muscle</tissue>
    </source>
</reference>
<keyword evidence="10" id="KW-0175">Coiled coil</keyword>
<evidence type="ECO:0000256" key="10">
    <source>
        <dbReference type="SAM" id="Coils"/>
    </source>
</evidence>
<dbReference type="InterPro" id="IPR000837">
    <property type="entry name" value="AP-1"/>
</dbReference>
<gene>
    <name evidence="13" type="ORF">FQN60_008996</name>
</gene>
<dbReference type="GO" id="GO:0005886">
    <property type="term" value="C:plasma membrane"/>
    <property type="evidence" value="ECO:0007669"/>
    <property type="project" value="UniProtKB-SubCell"/>
</dbReference>
<keyword evidence="5 11" id="KW-0812">Transmembrane</keyword>
<keyword evidence="4" id="KW-1003">Cell membrane</keyword>
<feature type="transmembrane region" description="Helical" evidence="11">
    <location>
        <begin position="313"/>
        <end position="331"/>
    </location>
</feature>
<dbReference type="InterPro" id="IPR049680">
    <property type="entry name" value="FLVCR1-2_SLC49-like"/>
</dbReference>
<comment type="subunit">
    <text evidence="9">Heterodimer.</text>
</comment>
<keyword evidence="6 11" id="KW-1133">Transmembrane helix</keyword>
<dbReference type="Proteomes" id="UP000327493">
    <property type="component" value="Chromosome 20"/>
</dbReference>
<feature type="transmembrane region" description="Helical" evidence="11">
    <location>
        <begin position="351"/>
        <end position="373"/>
    </location>
</feature>
<dbReference type="InterPro" id="IPR011701">
    <property type="entry name" value="MFS"/>
</dbReference>
<dbReference type="PRINTS" id="PR00042">
    <property type="entry name" value="LEUZIPPRFOS"/>
</dbReference>
<dbReference type="SMART" id="SM00338">
    <property type="entry name" value="BRLZ"/>
    <property type="match status" value="1"/>
</dbReference>
<sequence>MQRFPLFKIYSRPSADQKKGHLLHLGSKSAVVTAESDAMPGQIPDPSVTAGSLPSLGPLAGISATTLTDKLKFGDFQEFGTMLSPLHFLDSLGKRPLVIKAERDEEDDRRKRRREKNKVAAARCRNKKKERTDYLQKESDRLEMLNSDLKAQIEELKLERQQLILMLNRHRPTCIVRTDSIKTPESEANPLLQQLEANLQLRRNSQLAALSIGPQPQMRSSRVLPPYLTDAINCGCDYIGHCFGVVVIRLQPLSQKMGEDTRASQDRNAQSSLDNVPHLGAGGPDAVAQIECCSIPNGDSGSAANTRLYKKRWMIVLLFSAYSLSNAYQWIQYGIINNVMMKFYNVEAFSIDWLSMIYMLTYIPFIFPVTWLLDKKGLRVTALLANALNCAGTWIKVASANPNLFGVTMLGQLASSLAQVFILGMPSRLASVWFGADEVSTACSIGVFGNQAIVKGYGSLNERGFSKSNMSSQDELPHEWMHGLGEARANKRQPVWENTTSCNWETAVTSWSLQPWTLRSSSH</sequence>
<dbReference type="GO" id="GO:0003700">
    <property type="term" value="F:DNA-binding transcription factor activity"/>
    <property type="evidence" value="ECO:0007669"/>
    <property type="project" value="InterPro"/>
</dbReference>
<dbReference type="Gene3D" id="1.20.1250.20">
    <property type="entry name" value="MFS general substrate transporter like domains"/>
    <property type="match status" value="1"/>
</dbReference>
<dbReference type="GO" id="GO:0097037">
    <property type="term" value="P:heme export"/>
    <property type="evidence" value="ECO:0007669"/>
    <property type="project" value="TreeGrafter"/>
</dbReference>
<dbReference type="PANTHER" id="PTHR10924:SF3">
    <property type="entry name" value="HEME TRANSPORTER FLVCR2"/>
    <property type="match status" value="1"/>
</dbReference>
<dbReference type="PANTHER" id="PTHR10924">
    <property type="entry name" value="MAJOR FACILITATOR SUPERFAMILY PROTEIN-RELATED"/>
    <property type="match status" value="1"/>
</dbReference>
<evidence type="ECO:0000256" key="1">
    <source>
        <dbReference type="ARBA" id="ARBA00004123"/>
    </source>
</evidence>
<evidence type="ECO:0000256" key="3">
    <source>
        <dbReference type="ARBA" id="ARBA00022448"/>
    </source>
</evidence>
<feature type="domain" description="BZIP" evidence="12">
    <location>
        <begin position="107"/>
        <end position="170"/>
    </location>
</feature>
<dbReference type="PROSITE" id="PS50217">
    <property type="entry name" value="BZIP"/>
    <property type="match status" value="1"/>
</dbReference>
<evidence type="ECO:0000256" key="6">
    <source>
        <dbReference type="ARBA" id="ARBA00022989"/>
    </source>
</evidence>
<keyword evidence="3" id="KW-0813">Transport</keyword>
<dbReference type="Pfam" id="PF00170">
    <property type="entry name" value="bZIP_1"/>
    <property type="match status" value="1"/>
</dbReference>
<organism evidence="13 14">
    <name type="scientific">Etheostoma spectabile</name>
    <name type="common">orangethroat darter</name>
    <dbReference type="NCBI Taxonomy" id="54343"/>
    <lineage>
        <taxon>Eukaryota</taxon>
        <taxon>Metazoa</taxon>
        <taxon>Chordata</taxon>
        <taxon>Craniata</taxon>
        <taxon>Vertebrata</taxon>
        <taxon>Euteleostomi</taxon>
        <taxon>Actinopterygii</taxon>
        <taxon>Neopterygii</taxon>
        <taxon>Teleostei</taxon>
        <taxon>Neoteleostei</taxon>
        <taxon>Acanthomorphata</taxon>
        <taxon>Eupercaria</taxon>
        <taxon>Perciformes</taxon>
        <taxon>Percoidei</taxon>
        <taxon>Percidae</taxon>
        <taxon>Etheostomatinae</taxon>
        <taxon>Etheostoma</taxon>
    </lineage>
</organism>
<keyword evidence="7 11" id="KW-0472">Membrane</keyword>
<dbReference type="InterPro" id="IPR046347">
    <property type="entry name" value="bZIP_sf"/>
</dbReference>
<dbReference type="Pfam" id="PF07690">
    <property type="entry name" value="MFS_1"/>
    <property type="match status" value="1"/>
</dbReference>
<evidence type="ECO:0000313" key="14">
    <source>
        <dbReference type="Proteomes" id="UP000327493"/>
    </source>
</evidence>
<dbReference type="SUPFAM" id="SSF103473">
    <property type="entry name" value="MFS general substrate transporter"/>
    <property type="match status" value="1"/>
</dbReference>
<dbReference type="CDD" id="cd14722">
    <property type="entry name" value="bZIP_ATF3"/>
    <property type="match status" value="1"/>
</dbReference>
<name>A0A5J5CNP7_9PERO</name>
<proteinExistence type="predicted"/>
<dbReference type="GO" id="GO:0005634">
    <property type="term" value="C:nucleus"/>
    <property type="evidence" value="ECO:0007669"/>
    <property type="project" value="UniProtKB-SubCell"/>
</dbReference>
<evidence type="ECO:0000256" key="2">
    <source>
        <dbReference type="ARBA" id="ARBA00004651"/>
    </source>
</evidence>
<dbReference type="GO" id="GO:0006357">
    <property type="term" value="P:regulation of transcription by RNA polymerase II"/>
    <property type="evidence" value="ECO:0007669"/>
    <property type="project" value="InterPro"/>
</dbReference>
<protein>
    <recommendedName>
        <fullName evidence="12">BZIP domain-containing protein</fullName>
    </recommendedName>
</protein>
<evidence type="ECO:0000256" key="7">
    <source>
        <dbReference type="ARBA" id="ARBA00023136"/>
    </source>
</evidence>
<evidence type="ECO:0000259" key="12">
    <source>
        <dbReference type="PROSITE" id="PS50217"/>
    </source>
</evidence>
<evidence type="ECO:0000256" key="11">
    <source>
        <dbReference type="SAM" id="Phobius"/>
    </source>
</evidence>